<gene>
    <name evidence="2" type="ORF">PIB30_060007</name>
</gene>
<comment type="caution">
    <text evidence="2">The sequence shown here is derived from an EMBL/GenBank/DDBJ whole genome shotgun (WGS) entry which is preliminary data.</text>
</comment>
<feature type="region of interest" description="Disordered" evidence="1">
    <location>
        <begin position="232"/>
        <end position="299"/>
    </location>
</feature>
<evidence type="ECO:0000256" key="1">
    <source>
        <dbReference type="SAM" id="MobiDB-lite"/>
    </source>
</evidence>
<dbReference type="Proteomes" id="UP001341840">
    <property type="component" value="Unassembled WGS sequence"/>
</dbReference>
<feature type="compositionally biased region" description="Polar residues" evidence="1">
    <location>
        <begin position="1"/>
        <end position="14"/>
    </location>
</feature>
<keyword evidence="3" id="KW-1185">Reference proteome</keyword>
<dbReference type="EMBL" id="JASCZI010151559">
    <property type="protein sequence ID" value="MED6173491.1"/>
    <property type="molecule type" value="Genomic_DNA"/>
</dbReference>
<feature type="compositionally biased region" description="Low complexity" evidence="1">
    <location>
        <begin position="250"/>
        <end position="265"/>
    </location>
</feature>
<feature type="region of interest" description="Disordered" evidence="1">
    <location>
        <begin position="1"/>
        <end position="72"/>
    </location>
</feature>
<evidence type="ECO:0000313" key="2">
    <source>
        <dbReference type="EMBL" id="MED6173491.1"/>
    </source>
</evidence>
<protein>
    <submittedName>
        <fullName evidence="2">Uncharacterized protein</fullName>
    </submittedName>
</protein>
<proteinExistence type="predicted"/>
<organism evidence="2 3">
    <name type="scientific">Stylosanthes scabra</name>
    <dbReference type="NCBI Taxonomy" id="79078"/>
    <lineage>
        <taxon>Eukaryota</taxon>
        <taxon>Viridiplantae</taxon>
        <taxon>Streptophyta</taxon>
        <taxon>Embryophyta</taxon>
        <taxon>Tracheophyta</taxon>
        <taxon>Spermatophyta</taxon>
        <taxon>Magnoliopsida</taxon>
        <taxon>eudicotyledons</taxon>
        <taxon>Gunneridae</taxon>
        <taxon>Pentapetalae</taxon>
        <taxon>rosids</taxon>
        <taxon>fabids</taxon>
        <taxon>Fabales</taxon>
        <taxon>Fabaceae</taxon>
        <taxon>Papilionoideae</taxon>
        <taxon>50 kb inversion clade</taxon>
        <taxon>dalbergioids sensu lato</taxon>
        <taxon>Dalbergieae</taxon>
        <taxon>Pterocarpus clade</taxon>
        <taxon>Stylosanthes</taxon>
    </lineage>
</organism>
<sequence>MALPASSHTKTNAASDHALPPPSPQHETLWIPETTSSPANMVVQPSAMMKETNVSSLPDSSKEKKKKKKAEDQKIILAPPKFLVADMVAPLNEKGFLKAPEPSIETSELWSSQVYGDEVWAHALIPQKLRVGAPGEGIHEMRYKMNLYSPQVLLCRIRPRIAGRLPDPVKGPLSRHYISNPLSPHLCRVTSTPYEWFREIDHLISGYTRIKGYPPGTTPVIIIGTTSDPQKLVEQWQSDEQKAPKKNKGKTNTGRGKSSSTTTLTSRKRNVIEVTSGATEGPTKIACTTQTQRKKNPSSRYTVLTIDGLINNQASQEHRLPPPKSNIETARAILSNPAKIHRSLSLGLATMSSSQASTDSTKTNPVLISSSCPVTTSTAAVTSFSSAVPERELTITFPIWETDIEGEGLVMVPTPETDGLAFADDQFNLDSILSEAQEEETSIQTQAKQDVVNHDAIIGKHASSVVSSLENFMEGLFNSHTLLESSLENLYMATAELSKHKKEVAKYGKALSKIKPLMEMGTTKEKEADSTEQTQLLCVEQLEKELLIAKQTLADTRAGLAKIKATNFNLKNKMAEFE</sequence>
<name>A0ABU6VIU2_9FABA</name>
<accession>A0ABU6VIU2</accession>
<evidence type="ECO:0000313" key="3">
    <source>
        <dbReference type="Proteomes" id="UP001341840"/>
    </source>
</evidence>
<reference evidence="2 3" key="1">
    <citation type="journal article" date="2023" name="Plants (Basel)">
        <title>Bridging the Gap: Combining Genomics and Transcriptomics Approaches to Understand Stylosanthes scabra, an Orphan Legume from the Brazilian Caatinga.</title>
        <authorList>
            <person name="Ferreira-Neto J.R.C."/>
            <person name="da Silva M.D."/>
            <person name="Binneck E."/>
            <person name="de Melo N.F."/>
            <person name="da Silva R.H."/>
            <person name="de Melo A.L.T.M."/>
            <person name="Pandolfi V."/>
            <person name="Bustamante F.O."/>
            <person name="Brasileiro-Vidal A.C."/>
            <person name="Benko-Iseppon A.M."/>
        </authorList>
    </citation>
    <scope>NUCLEOTIDE SEQUENCE [LARGE SCALE GENOMIC DNA]</scope>
    <source>
        <tissue evidence="2">Leaves</tissue>
    </source>
</reference>